<feature type="modified residue" description="N6-(pyridoxal phosphate)lysine" evidence="9">
    <location>
        <position position="211"/>
    </location>
</feature>
<dbReference type="HAMAP" id="MF_01023">
    <property type="entry name" value="HisC_aminotrans_2"/>
    <property type="match status" value="1"/>
</dbReference>
<comment type="subunit">
    <text evidence="3 9">Homodimer.</text>
</comment>
<dbReference type="EMBL" id="JANFZH010000002">
    <property type="protein sequence ID" value="MCQ4838521.1"/>
    <property type="molecule type" value="Genomic_DNA"/>
</dbReference>
<evidence type="ECO:0000259" key="10">
    <source>
        <dbReference type="Pfam" id="PF00155"/>
    </source>
</evidence>
<dbReference type="Gene3D" id="3.90.1150.10">
    <property type="entry name" value="Aspartate Aminotransferase, domain 1"/>
    <property type="match status" value="1"/>
</dbReference>
<evidence type="ECO:0000256" key="6">
    <source>
        <dbReference type="ARBA" id="ARBA00022679"/>
    </source>
</evidence>
<evidence type="ECO:0000256" key="4">
    <source>
        <dbReference type="ARBA" id="ARBA00022576"/>
    </source>
</evidence>
<reference evidence="11 12" key="1">
    <citation type="submission" date="2022-06" db="EMBL/GenBank/DDBJ databases">
        <title>Isolation of gut microbiota from human fecal samples.</title>
        <authorList>
            <person name="Pamer E.G."/>
            <person name="Barat B."/>
            <person name="Waligurski E."/>
            <person name="Medina S."/>
            <person name="Paddock L."/>
            <person name="Mostad J."/>
        </authorList>
    </citation>
    <scope>NUCLEOTIDE SEQUENCE [LARGE SCALE GENOMIC DNA]</scope>
    <source>
        <strain evidence="11 12">DFI.9.73</strain>
    </source>
</reference>
<organism evidence="11 12">
    <name type="scientific">Neglectibacter timonensis</name>
    <dbReference type="NCBI Taxonomy" id="1776382"/>
    <lineage>
        <taxon>Bacteria</taxon>
        <taxon>Bacillati</taxon>
        <taxon>Bacillota</taxon>
        <taxon>Clostridia</taxon>
        <taxon>Eubacteriales</taxon>
        <taxon>Oscillospiraceae</taxon>
        <taxon>Neglectibacter</taxon>
    </lineage>
</organism>
<keyword evidence="8 9" id="KW-0368">Histidine biosynthesis</keyword>
<proteinExistence type="inferred from homology"/>
<dbReference type="Gene3D" id="3.40.640.10">
    <property type="entry name" value="Type I PLP-dependent aspartate aminotransferase-like (Major domain)"/>
    <property type="match status" value="1"/>
</dbReference>
<protein>
    <recommendedName>
        <fullName evidence="9">Histidinol-phosphate aminotransferase</fullName>
        <ecNumber evidence="9">2.6.1.9</ecNumber>
    </recommendedName>
    <alternativeName>
        <fullName evidence="9">Imidazole acetol-phosphate transaminase</fullName>
    </alternativeName>
</protein>
<dbReference type="GO" id="GO:0008483">
    <property type="term" value="F:transaminase activity"/>
    <property type="evidence" value="ECO:0007669"/>
    <property type="project" value="UniProtKB-KW"/>
</dbReference>
<evidence type="ECO:0000256" key="8">
    <source>
        <dbReference type="ARBA" id="ARBA00023102"/>
    </source>
</evidence>
<accession>A0ABT1RV31</accession>
<keyword evidence="7 9" id="KW-0663">Pyridoxal phosphate</keyword>
<comment type="similarity">
    <text evidence="2 9">Belongs to the class-II pyridoxal-phosphate-dependent aminotransferase family. Histidinol-phosphate aminotransferase subfamily.</text>
</comment>
<dbReference type="InterPro" id="IPR015421">
    <property type="entry name" value="PyrdxlP-dep_Trfase_major"/>
</dbReference>
<dbReference type="CDD" id="cd00609">
    <property type="entry name" value="AAT_like"/>
    <property type="match status" value="1"/>
</dbReference>
<comment type="catalytic activity">
    <reaction evidence="9">
        <text>L-histidinol phosphate + 2-oxoglutarate = 3-(imidazol-4-yl)-2-oxopropyl phosphate + L-glutamate</text>
        <dbReference type="Rhea" id="RHEA:23744"/>
        <dbReference type="ChEBI" id="CHEBI:16810"/>
        <dbReference type="ChEBI" id="CHEBI:29985"/>
        <dbReference type="ChEBI" id="CHEBI:57766"/>
        <dbReference type="ChEBI" id="CHEBI:57980"/>
        <dbReference type="EC" id="2.6.1.9"/>
    </reaction>
</comment>
<dbReference type="Pfam" id="PF00155">
    <property type="entry name" value="Aminotran_1_2"/>
    <property type="match status" value="1"/>
</dbReference>
<dbReference type="SUPFAM" id="SSF53383">
    <property type="entry name" value="PLP-dependent transferases"/>
    <property type="match status" value="1"/>
</dbReference>
<dbReference type="GeneID" id="90532840"/>
<evidence type="ECO:0000256" key="1">
    <source>
        <dbReference type="ARBA" id="ARBA00001933"/>
    </source>
</evidence>
<comment type="caution">
    <text evidence="11">The sequence shown here is derived from an EMBL/GenBank/DDBJ whole genome shotgun (WGS) entry which is preliminary data.</text>
</comment>
<evidence type="ECO:0000256" key="5">
    <source>
        <dbReference type="ARBA" id="ARBA00022605"/>
    </source>
</evidence>
<keyword evidence="6 9" id="KW-0808">Transferase</keyword>
<dbReference type="InterPro" id="IPR015424">
    <property type="entry name" value="PyrdxlP-dep_Trfase"/>
</dbReference>
<dbReference type="PANTHER" id="PTHR42885">
    <property type="entry name" value="HISTIDINOL-PHOSPHATE AMINOTRANSFERASE-RELATED"/>
    <property type="match status" value="1"/>
</dbReference>
<keyword evidence="12" id="KW-1185">Reference proteome</keyword>
<dbReference type="InterPro" id="IPR004839">
    <property type="entry name" value="Aminotransferase_I/II_large"/>
</dbReference>
<feature type="domain" description="Aminotransferase class I/classII large" evidence="10">
    <location>
        <begin position="24"/>
        <end position="344"/>
    </location>
</feature>
<evidence type="ECO:0000256" key="2">
    <source>
        <dbReference type="ARBA" id="ARBA00007970"/>
    </source>
</evidence>
<keyword evidence="5 9" id="KW-0028">Amino-acid biosynthesis</keyword>
<evidence type="ECO:0000313" key="12">
    <source>
        <dbReference type="Proteomes" id="UP001524473"/>
    </source>
</evidence>
<dbReference type="InterPro" id="IPR005861">
    <property type="entry name" value="HisP_aminotrans"/>
</dbReference>
<gene>
    <name evidence="9" type="primary">hisC</name>
    <name evidence="11" type="ORF">NE695_01165</name>
</gene>
<keyword evidence="4 9" id="KW-0032">Aminotransferase</keyword>
<evidence type="ECO:0000256" key="3">
    <source>
        <dbReference type="ARBA" id="ARBA00011738"/>
    </source>
</evidence>
<sequence>MYRLNDKIKDLKPYDPVGERYRIHLDANESFLPIPAEVLEEVKADLDKLEFNRYPDPLAKEACEAFSGYYGVPVRNVVAGNGSDELITVIFTAFLQKGDAFATLEPDFSMYAFNGFLQEMRHVVIGKKEDFTLDIDRVIETCNNEGVKLLIFSNPCNPTSVVQSREEMRKLIRGVDALVILDEAYMDFGAESLLKEFMDYDNLILLRTCSKAFGMAALRLGFAVANDMLAGALRAVKSPYNVNSVTQKIGAAVLRRKEELQKALAEILNSRNFLLEQIKQIGGEFPNCFTVFGGSTNFVTLVLEEPERLYQYLGEQGISVRFTSGLIRVTCGTEEENREFLQVLLNYLKEKGE</sequence>
<dbReference type="RefSeq" id="WP_066865171.1">
    <property type="nucleotide sequence ID" value="NZ_CABKVV010000014.1"/>
</dbReference>
<evidence type="ECO:0000256" key="9">
    <source>
        <dbReference type="HAMAP-Rule" id="MF_01023"/>
    </source>
</evidence>
<dbReference type="Proteomes" id="UP001524473">
    <property type="component" value="Unassembled WGS sequence"/>
</dbReference>
<dbReference type="InterPro" id="IPR015422">
    <property type="entry name" value="PyrdxlP-dep_Trfase_small"/>
</dbReference>
<comment type="cofactor">
    <cofactor evidence="1 9">
        <name>pyridoxal 5'-phosphate</name>
        <dbReference type="ChEBI" id="CHEBI:597326"/>
    </cofactor>
</comment>
<evidence type="ECO:0000256" key="7">
    <source>
        <dbReference type="ARBA" id="ARBA00022898"/>
    </source>
</evidence>
<comment type="pathway">
    <text evidence="9">Amino-acid biosynthesis; L-histidine biosynthesis; L-histidine from 5-phospho-alpha-D-ribose 1-diphosphate: step 7/9.</text>
</comment>
<dbReference type="EC" id="2.6.1.9" evidence="9"/>
<evidence type="ECO:0000313" key="11">
    <source>
        <dbReference type="EMBL" id="MCQ4838521.1"/>
    </source>
</evidence>
<name>A0ABT1RV31_9FIRM</name>
<dbReference type="PANTHER" id="PTHR42885:SF2">
    <property type="entry name" value="HISTIDINOL-PHOSPHATE AMINOTRANSFERASE"/>
    <property type="match status" value="1"/>
</dbReference>